<reference evidence="3" key="2">
    <citation type="submission" date="2020-09" db="EMBL/GenBank/DDBJ databases">
        <authorList>
            <person name="Sun Q."/>
            <person name="Sedlacek I."/>
        </authorList>
    </citation>
    <scope>NUCLEOTIDE SEQUENCE</scope>
    <source>
        <strain evidence="3">CCM 7217</strain>
    </source>
</reference>
<dbReference type="InterPro" id="IPR018391">
    <property type="entry name" value="PQQ_b-propeller_rpt"/>
</dbReference>
<feature type="domain" description="Pyrrolo-quinoline quinone repeat" evidence="2">
    <location>
        <begin position="175"/>
        <end position="310"/>
    </location>
</feature>
<dbReference type="InterPro" id="IPR011047">
    <property type="entry name" value="Quinoprotein_ADH-like_sf"/>
</dbReference>
<dbReference type="Proteomes" id="UP000646833">
    <property type="component" value="Unassembled WGS sequence"/>
</dbReference>
<feature type="region of interest" description="Disordered" evidence="1">
    <location>
        <begin position="21"/>
        <end position="77"/>
    </location>
</feature>
<dbReference type="Gene3D" id="2.130.10.10">
    <property type="entry name" value="YVTN repeat-like/Quinoprotein amine dehydrogenase"/>
    <property type="match status" value="1"/>
</dbReference>
<dbReference type="SUPFAM" id="SSF50998">
    <property type="entry name" value="Quinoprotein alcohol dehydrogenase-like"/>
    <property type="match status" value="2"/>
</dbReference>
<dbReference type="SMART" id="SM00564">
    <property type="entry name" value="PQQ"/>
    <property type="match status" value="4"/>
</dbReference>
<evidence type="ECO:0000313" key="3">
    <source>
        <dbReference type="EMBL" id="GGC50693.1"/>
    </source>
</evidence>
<dbReference type="Pfam" id="PF13360">
    <property type="entry name" value="PQQ_2"/>
    <property type="match status" value="1"/>
</dbReference>
<proteinExistence type="predicted"/>
<feature type="compositionally biased region" description="Low complexity" evidence="1">
    <location>
        <begin position="29"/>
        <end position="57"/>
    </location>
</feature>
<dbReference type="InterPro" id="IPR002372">
    <property type="entry name" value="PQQ_rpt_dom"/>
</dbReference>
<evidence type="ECO:0000313" key="4">
    <source>
        <dbReference type="Proteomes" id="UP000646833"/>
    </source>
</evidence>
<accession>A0A830DQ57</accession>
<dbReference type="PROSITE" id="PS51257">
    <property type="entry name" value="PROKAR_LIPOPROTEIN"/>
    <property type="match status" value="1"/>
</dbReference>
<comment type="caution">
    <text evidence="3">The sequence shown here is derived from an EMBL/GenBank/DDBJ whole genome shotgun (WGS) entry which is preliminary data.</text>
</comment>
<dbReference type="EMBL" id="BMCI01000002">
    <property type="protein sequence ID" value="GGC50693.1"/>
    <property type="molecule type" value="Genomic_DNA"/>
</dbReference>
<sequence length="422" mass="44595">MPRLRSRRRYLQLLGSASLGVAGCLGRDSGSPSPTTETTAEAATTEEPTTTYGPTSGPDERVTATPPGNPALSPSGSWPQYRFDAGNTGYNPEVSVPADAEEYWRLNAGGSPVLDGDRLYNLHGRGRDERALVRRDPATMAERAATPLVGYGVNSPPVVAGDRVVVATFIEAFCLAADRDEVLWRGPEMDGIHAPPAVGDGVAVVSGGGYDGVPTQLRAFELADGSERWRYDLESDAKGAPAVADGAVFVVTGDAVHAVDLATGERRFRVETRTSEWTTPVATPEAAYLSTRDDELLALAPSDGTERWRSPGSGAPVVADDVLHVAVDGETATLSRDDGREAAARFVGVPHARAREAIIVSDEQGRVAVYDTEEERQLWSHQTPEVQVADVISRGVSAAVPVDGAVYVVAADGFHGLGPARN</sequence>
<name>A0A830DQ57_9EURY</name>
<organism evidence="3 4">
    <name type="scientific">Haloferax sulfurifontis</name>
    <dbReference type="NCBI Taxonomy" id="255616"/>
    <lineage>
        <taxon>Archaea</taxon>
        <taxon>Methanobacteriati</taxon>
        <taxon>Methanobacteriota</taxon>
        <taxon>Stenosarchaea group</taxon>
        <taxon>Halobacteria</taxon>
        <taxon>Halobacteriales</taxon>
        <taxon>Haloferacaceae</taxon>
        <taxon>Haloferax</taxon>
    </lineage>
</organism>
<dbReference type="InterPro" id="IPR015943">
    <property type="entry name" value="WD40/YVTN_repeat-like_dom_sf"/>
</dbReference>
<dbReference type="RefSeq" id="WP_188423370.1">
    <property type="nucleotide sequence ID" value="NZ_BMCI01000002.1"/>
</dbReference>
<evidence type="ECO:0000256" key="1">
    <source>
        <dbReference type="SAM" id="MobiDB-lite"/>
    </source>
</evidence>
<evidence type="ECO:0000259" key="2">
    <source>
        <dbReference type="Pfam" id="PF13360"/>
    </source>
</evidence>
<dbReference type="AlphaFoldDB" id="A0A830DQ57"/>
<reference evidence="3" key="1">
    <citation type="journal article" date="2014" name="Int. J. Syst. Evol. Microbiol.">
        <title>Complete genome sequence of Corynebacterium casei LMG S-19264T (=DSM 44701T), isolated from a smear-ripened cheese.</title>
        <authorList>
            <consortium name="US DOE Joint Genome Institute (JGI-PGF)"/>
            <person name="Walter F."/>
            <person name="Albersmeier A."/>
            <person name="Kalinowski J."/>
            <person name="Ruckert C."/>
        </authorList>
    </citation>
    <scope>NUCLEOTIDE SEQUENCE</scope>
    <source>
        <strain evidence="3">CCM 7217</strain>
    </source>
</reference>
<dbReference type="PANTHER" id="PTHR34512:SF30">
    <property type="entry name" value="OUTER MEMBRANE PROTEIN ASSEMBLY FACTOR BAMB"/>
    <property type="match status" value="1"/>
</dbReference>
<protein>
    <recommendedName>
        <fullName evidence="2">Pyrrolo-quinoline quinone repeat domain-containing protein</fullName>
    </recommendedName>
</protein>
<dbReference type="PANTHER" id="PTHR34512">
    <property type="entry name" value="CELL SURFACE PROTEIN"/>
    <property type="match status" value="1"/>
</dbReference>
<gene>
    <name evidence="3" type="ORF">GCM10007209_10370</name>
</gene>